<keyword evidence="1" id="KW-0472">Membrane</keyword>
<reference evidence="2 3" key="1">
    <citation type="submission" date="2018-06" db="EMBL/GenBank/DDBJ databases">
        <title>Comparative genomics reveals the genomic features of Rhizophagus irregularis, R. cerebriforme, R. diaphanum and Gigaspora rosea, and their symbiotic lifestyle signature.</title>
        <authorList>
            <person name="Morin E."/>
            <person name="San Clemente H."/>
            <person name="Chen E.C.H."/>
            <person name="De La Providencia I."/>
            <person name="Hainaut M."/>
            <person name="Kuo A."/>
            <person name="Kohler A."/>
            <person name="Murat C."/>
            <person name="Tang N."/>
            <person name="Roy S."/>
            <person name="Loubradou J."/>
            <person name="Henrissat B."/>
            <person name="Grigoriev I.V."/>
            <person name="Corradi N."/>
            <person name="Roux C."/>
            <person name="Martin F.M."/>
        </authorList>
    </citation>
    <scope>NUCLEOTIDE SEQUENCE [LARGE SCALE GENOMIC DNA]</scope>
    <source>
        <strain evidence="2 3">DAOM 227022</strain>
    </source>
</reference>
<dbReference type="AlphaFoldDB" id="A0A397T330"/>
<evidence type="ECO:0000256" key="1">
    <source>
        <dbReference type="SAM" id="Phobius"/>
    </source>
</evidence>
<dbReference type="Proteomes" id="UP000265703">
    <property type="component" value="Unassembled WGS sequence"/>
</dbReference>
<feature type="non-terminal residue" evidence="2">
    <location>
        <position position="192"/>
    </location>
</feature>
<keyword evidence="1" id="KW-1133">Transmembrane helix</keyword>
<evidence type="ECO:0000313" key="3">
    <source>
        <dbReference type="Proteomes" id="UP000265703"/>
    </source>
</evidence>
<keyword evidence="1" id="KW-0812">Transmembrane</keyword>
<dbReference type="OrthoDB" id="10542770at2759"/>
<protein>
    <submittedName>
        <fullName evidence="2">Uncharacterized protein</fullName>
    </submittedName>
</protein>
<feature type="transmembrane region" description="Helical" evidence="1">
    <location>
        <begin position="152"/>
        <end position="178"/>
    </location>
</feature>
<evidence type="ECO:0000313" key="2">
    <source>
        <dbReference type="EMBL" id="RIA92232.1"/>
    </source>
</evidence>
<sequence>MSRTNIFLINFLILIFFASVVASVIIVNTPDNPVYVGSVLQITWSDTIPLNGTGDLRLMLNQSINIEIENNVDLAKLSYTWIVNAPPGTYFWGLFTGIDGIGFSRSFSIMNAPQPSATSAQPSTTVTPTLVNTAPVIQTIISDSNKSSSLGIGIIIGIGLVIGIIALVGISICGYLYFRRKKYIPTAGESTF</sequence>
<feature type="transmembrane region" description="Helical" evidence="1">
    <location>
        <begin position="7"/>
        <end position="27"/>
    </location>
</feature>
<keyword evidence="3" id="KW-1185">Reference proteome</keyword>
<dbReference type="EMBL" id="QKYT01000132">
    <property type="protein sequence ID" value="RIA92232.1"/>
    <property type="molecule type" value="Genomic_DNA"/>
</dbReference>
<proteinExistence type="predicted"/>
<gene>
    <name evidence="2" type="ORF">C1645_765735</name>
</gene>
<organism evidence="2 3">
    <name type="scientific">Glomus cerebriforme</name>
    <dbReference type="NCBI Taxonomy" id="658196"/>
    <lineage>
        <taxon>Eukaryota</taxon>
        <taxon>Fungi</taxon>
        <taxon>Fungi incertae sedis</taxon>
        <taxon>Mucoromycota</taxon>
        <taxon>Glomeromycotina</taxon>
        <taxon>Glomeromycetes</taxon>
        <taxon>Glomerales</taxon>
        <taxon>Glomeraceae</taxon>
        <taxon>Glomus</taxon>
    </lineage>
</organism>
<name>A0A397T330_9GLOM</name>
<accession>A0A397T330</accession>
<comment type="caution">
    <text evidence="2">The sequence shown here is derived from an EMBL/GenBank/DDBJ whole genome shotgun (WGS) entry which is preliminary data.</text>
</comment>